<evidence type="ECO:0000259" key="4">
    <source>
        <dbReference type="Pfam" id="PF09394"/>
    </source>
</evidence>
<name>A0A9X3MR05_9ACTN</name>
<keyword evidence="2" id="KW-0789">Thiol protease inhibitor</keyword>
<feature type="signal peptide" evidence="3">
    <location>
        <begin position="1"/>
        <end position="19"/>
    </location>
</feature>
<keyword evidence="6" id="KW-1185">Reference proteome</keyword>
<dbReference type="GO" id="GO:0004869">
    <property type="term" value="F:cysteine-type endopeptidase inhibitor activity"/>
    <property type="evidence" value="ECO:0007669"/>
    <property type="project" value="UniProtKB-KW"/>
</dbReference>
<evidence type="ECO:0000256" key="2">
    <source>
        <dbReference type="ARBA" id="ARBA00022704"/>
    </source>
</evidence>
<reference evidence="5" key="1">
    <citation type="submission" date="2022-10" db="EMBL/GenBank/DDBJ databases">
        <title>The WGS of Solirubrobacter ginsenosidimutans DSM 21036.</title>
        <authorList>
            <person name="Jiang Z."/>
        </authorList>
    </citation>
    <scope>NUCLEOTIDE SEQUENCE</scope>
    <source>
        <strain evidence="5">DSM 21036</strain>
    </source>
</reference>
<organism evidence="5 6">
    <name type="scientific">Solirubrobacter ginsenosidimutans</name>
    <dbReference type="NCBI Taxonomy" id="490573"/>
    <lineage>
        <taxon>Bacteria</taxon>
        <taxon>Bacillati</taxon>
        <taxon>Actinomycetota</taxon>
        <taxon>Thermoleophilia</taxon>
        <taxon>Solirubrobacterales</taxon>
        <taxon>Solirubrobacteraceae</taxon>
        <taxon>Solirubrobacter</taxon>
    </lineage>
</organism>
<gene>
    <name evidence="5" type="ORF">OM076_11390</name>
</gene>
<evidence type="ECO:0000256" key="1">
    <source>
        <dbReference type="ARBA" id="ARBA00022690"/>
    </source>
</evidence>
<dbReference type="RefSeq" id="WP_270039973.1">
    <property type="nucleotide sequence ID" value="NZ_JAPDOD010000007.1"/>
</dbReference>
<keyword evidence="3" id="KW-0732">Signal</keyword>
<feature type="chain" id="PRO_5040939280" evidence="3">
    <location>
        <begin position="20"/>
        <end position="123"/>
    </location>
</feature>
<proteinExistence type="predicted"/>
<dbReference type="Pfam" id="PF09394">
    <property type="entry name" value="Inhibitor_I42"/>
    <property type="match status" value="1"/>
</dbReference>
<keyword evidence="1" id="KW-0646">Protease inhibitor</keyword>
<dbReference type="Gene3D" id="2.60.40.2020">
    <property type="match status" value="1"/>
</dbReference>
<dbReference type="SUPFAM" id="SSF141066">
    <property type="entry name" value="ICP-like"/>
    <property type="match status" value="1"/>
</dbReference>
<protein>
    <submittedName>
        <fullName evidence="5">Protease inhibitor I42 family protein</fullName>
    </submittedName>
</protein>
<feature type="domain" description="Proteinase inhibitor I42 chagasin" evidence="4">
    <location>
        <begin position="33"/>
        <end position="120"/>
    </location>
</feature>
<dbReference type="EMBL" id="JAPDOD010000007">
    <property type="protein sequence ID" value="MDA0160870.1"/>
    <property type="molecule type" value="Genomic_DNA"/>
</dbReference>
<evidence type="ECO:0000313" key="6">
    <source>
        <dbReference type="Proteomes" id="UP001149140"/>
    </source>
</evidence>
<accession>A0A9X3MR05</accession>
<dbReference type="AlphaFoldDB" id="A0A9X3MR05"/>
<evidence type="ECO:0000313" key="5">
    <source>
        <dbReference type="EMBL" id="MDA0160870.1"/>
    </source>
</evidence>
<sequence length="123" mass="13259">MLTLLLVAFSLAHAPPATKTLTISDSGKTVTIAAHQKLRISLDECGSCGYRWETKVKPDPKVLTRGPQGHENAGCEPPCVGGSGTTIFRYTGKASGRTTLRLEYFGPGKSKPAKTFRLTVRVR</sequence>
<comment type="caution">
    <text evidence="5">The sequence shown here is derived from an EMBL/GenBank/DDBJ whole genome shotgun (WGS) entry which is preliminary data.</text>
</comment>
<evidence type="ECO:0000256" key="3">
    <source>
        <dbReference type="SAM" id="SignalP"/>
    </source>
</evidence>
<dbReference type="Proteomes" id="UP001149140">
    <property type="component" value="Unassembled WGS sequence"/>
</dbReference>
<dbReference type="InterPro" id="IPR036331">
    <property type="entry name" value="Chagasin-like_sf"/>
</dbReference>
<dbReference type="InterPro" id="IPR018990">
    <property type="entry name" value="Prot_inh_I42_chagasin"/>
</dbReference>